<keyword evidence="1" id="KW-0732">Signal</keyword>
<evidence type="ECO:0000313" key="3">
    <source>
        <dbReference type="Proteomes" id="UP000001208"/>
    </source>
</evidence>
<dbReference type="KEGG" id="cts:Ctha_0323"/>
<keyword evidence="3" id="KW-1185">Reference proteome</keyword>
<proteinExistence type="predicted"/>
<dbReference type="AlphaFoldDB" id="B3QTZ6"/>
<evidence type="ECO:0000313" key="2">
    <source>
        <dbReference type="EMBL" id="ACF12794.1"/>
    </source>
</evidence>
<dbReference type="HOGENOM" id="CLU_2205344_0_0_10"/>
<evidence type="ECO:0000256" key="1">
    <source>
        <dbReference type="SAM" id="SignalP"/>
    </source>
</evidence>
<dbReference type="Proteomes" id="UP000001208">
    <property type="component" value="Chromosome"/>
</dbReference>
<organism evidence="2 3">
    <name type="scientific">Chloroherpeton thalassium (strain ATCC 35110 / GB-78)</name>
    <dbReference type="NCBI Taxonomy" id="517418"/>
    <lineage>
        <taxon>Bacteria</taxon>
        <taxon>Pseudomonadati</taxon>
        <taxon>Chlorobiota</taxon>
        <taxon>Chlorobiia</taxon>
        <taxon>Chlorobiales</taxon>
        <taxon>Chloroherpetonaceae</taxon>
        <taxon>Chloroherpeton</taxon>
    </lineage>
</organism>
<accession>B3QTZ6</accession>
<dbReference type="RefSeq" id="WP_012498878.1">
    <property type="nucleotide sequence ID" value="NC_011026.1"/>
</dbReference>
<sequence>MKFVTLAAGLLLTFFTMNADLSDAKKDISSKYGKAEEVVLQTVGEQNSESWWYFSQGKCISFKSWNSMDNYYEINIYEFEPVSKSDANSIEKAKQEAKLVKTELVTN</sequence>
<protein>
    <submittedName>
        <fullName evidence="2">Uncharacterized protein</fullName>
    </submittedName>
</protein>
<reference evidence="2 3" key="1">
    <citation type="submission" date="2008-06" db="EMBL/GenBank/DDBJ databases">
        <title>Complete sequence of Chloroherpeton thalassium ATCC 35110.</title>
        <authorList>
            <consortium name="US DOE Joint Genome Institute"/>
            <person name="Lucas S."/>
            <person name="Copeland A."/>
            <person name="Lapidus A."/>
            <person name="Glavina del Rio T."/>
            <person name="Dalin E."/>
            <person name="Tice H."/>
            <person name="Bruce D."/>
            <person name="Goodwin L."/>
            <person name="Pitluck S."/>
            <person name="Schmutz J."/>
            <person name="Larimer F."/>
            <person name="Land M."/>
            <person name="Hauser L."/>
            <person name="Kyrpides N."/>
            <person name="Mikhailova N."/>
            <person name="Liu Z."/>
            <person name="Li T."/>
            <person name="Zhao F."/>
            <person name="Overmann J."/>
            <person name="Bryant D.A."/>
            <person name="Richardson P."/>
        </authorList>
    </citation>
    <scope>NUCLEOTIDE SEQUENCE [LARGE SCALE GENOMIC DNA]</scope>
    <source>
        <strain evidence="3">ATCC 35110 / GB-78</strain>
    </source>
</reference>
<gene>
    <name evidence="2" type="ordered locus">Ctha_0323</name>
</gene>
<feature type="chain" id="PRO_5002797785" evidence="1">
    <location>
        <begin position="20"/>
        <end position="107"/>
    </location>
</feature>
<dbReference type="EMBL" id="CP001100">
    <property type="protein sequence ID" value="ACF12794.1"/>
    <property type="molecule type" value="Genomic_DNA"/>
</dbReference>
<name>B3QTZ6_CHLT3</name>
<feature type="signal peptide" evidence="1">
    <location>
        <begin position="1"/>
        <end position="19"/>
    </location>
</feature>